<name>A0A1B6D4M2_9HEMI</name>
<dbReference type="InterPro" id="IPR035441">
    <property type="entry name" value="TFIIS/LEDGF_dom_sf"/>
</dbReference>
<dbReference type="Gene3D" id="1.20.930.10">
    <property type="entry name" value="Conserved domain common to transcription factors TFIIS, elongin A, CRSP70"/>
    <property type="match status" value="1"/>
</dbReference>
<dbReference type="SUPFAM" id="SSF63748">
    <property type="entry name" value="Tudor/PWWP/MBT"/>
    <property type="match status" value="1"/>
</dbReference>
<evidence type="ECO:0000259" key="5">
    <source>
        <dbReference type="PROSITE" id="PS50812"/>
    </source>
</evidence>
<dbReference type="PANTHER" id="PTHR12550">
    <property type="entry name" value="HEPATOMA-DERIVED GROWTH FACTOR-RELATED"/>
    <property type="match status" value="1"/>
</dbReference>
<evidence type="ECO:0000256" key="1">
    <source>
        <dbReference type="ARBA" id="ARBA00004123"/>
    </source>
</evidence>
<dbReference type="InterPro" id="IPR036218">
    <property type="entry name" value="HIVI-bd_sf"/>
</dbReference>
<dbReference type="Pfam" id="PF11467">
    <property type="entry name" value="LEDGF"/>
    <property type="match status" value="1"/>
</dbReference>
<dbReference type="PANTHER" id="PTHR12550:SF70">
    <property type="entry name" value="JIL-1 ANCHORING AND STABILIZING PROTEIN, ISOFORM A"/>
    <property type="match status" value="1"/>
</dbReference>
<dbReference type="SMART" id="SM00293">
    <property type="entry name" value="PWWP"/>
    <property type="match status" value="1"/>
</dbReference>
<dbReference type="AlphaFoldDB" id="A0A1B6D4M2"/>
<evidence type="ECO:0000313" key="6">
    <source>
        <dbReference type="EMBL" id="JAS20525.1"/>
    </source>
</evidence>
<dbReference type="Gene3D" id="2.30.30.140">
    <property type="match status" value="1"/>
</dbReference>
<keyword evidence="4" id="KW-0539">Nucleus</keyword>
<dbReference type="SUPFAM" id="SSF140576">
    <property type="entry name" value="HIV integrase-binding domain"/>
    <property type="match status" value="1"/>
</dbReference>
<comment type="similarity">
    <text evidence="2">Belongs to the HDGF family.</text>
</comment>
<dbReference type="Pfam" id="PF00855">
    <property type="entry name" value="PWWP"/>
    <property type="match status" value="1"/>
</dbReference>
<evidence type="ECO:0000256" key="3">
    <source>
        <dbReference type="ARBA" id="ARBA00023054"/>
    </source>
</evidence>
<evidence type="ECO:0000256" key="2">
    <source>
        <dbReference type="ARBA" id="ARBA00005309"/>
    </source>
</evidence>
<dbReference type="GO" id="GO:0005634">
    <property type="term" value="C:nucleus"/>
    <property type="evidence" value="ECO:0007669"/>
    <property type="project" value="UniProtKB-SubCell"/>
</dbReference>
<proteinExistence type="inferred from homology"/>
<feature type="domain" description="PWWP" evidence="5">
    <location>
        <begin position="8"/>
        <end position="63"/>
    </location>
</feature>
<dbReference type="CDD" id="cd05834">
    <property type="entry name" value="PWWP_HRP"/>
    <property type="match status" value="1"/>
</dbReference>
<protein>
    <recommendedName>
        <fullName evidence="5">PWWP domain-containing protein</fullName>
    </recommendedName>
</protein>
<dbReference type="InterPro" id="IPR021567">
    <property type="entry name" value="LEDGF_IBD"/>
</dbReference>
<gene>
    <name evidence="6" type="ORF">g.25823</name>
</gene>
<organism evidence="6">
    <name type="scientific">Clastoptera arizonana</name>
    <name type="common">Arizona spittle bug</name>
    <dbReference type="NCBI Taxonomy" id="38151"/>
    <lineage>
        <taxon>Eukaryota</taxon>
        <taxon>Metazoa</taxon>
        <taxon>Ecdysozoa</taxon>
        <taxon>Arthropoda</taxon>
        <taxon>Hexapoda</taxon>
        <taxon>Insecta</taxon>
        <taxon>Pterygota</taxon>
        <taxon>Neoptera</taxon>
        <taxon>Paraneoptera</taxon>
        <taxon>Hemiptera</taxon>
        <taxon>Auchenorrhyncha</taxon>
        <taxon>Cercopoidea</taxon>
        <taxon>Clastopteridae</taxon>
        <taxon>Clastoptera</taxon>
    </lineage>
</organism>
<reference evidence="6" key="1">
    <citation type="submission" date="2015-12" db="EMBL/GenBank/DDBJ databases">
        <title>De novo transcriptome assembly of four potential Pierce s Disease insect vectors from Arizona vineyards.</title>
        <authorList>
            <person name="Tassone E.E."/>
        </authorList>
    </citation>
    <scope>NUCLEOTIDE SEQUENCE</scope>
</reference>
<dbReference type="InterPro" id="IPR000313">
    <property type="entry name" value="PWWP_dom"/>
</dbReference>
<comment type="subcellular location">
    <subcellularLocation>
        <location evidence="1">Nucleus</location>
    </subcellularLocation>
</comment>
<sequence>MSKRKYTEGDYIFAKVRGYPPWPAWIQKVDGENCNKIKYHVIFYGTNETAVCKSEDLYPYVEFRRKYGNCKSRGFVKALQEVDSELALTQNETIIQNSNIENNKVILETSCVESKRVKSPSKSKKFVSSGEKNAVLPVYKNNFIGFKRVQKGSSLPKNFLLSTDDDFKTGILLAYTPFGQKFEIQFDLKQSHLRNGMLRKSWLNEVNESVEKVKHYIETGKKVPELLKNHVVKKYNARMVPLKWNKANTLADDKKEHFLYLKTECKLLGLACELNKNLIKMDPVSCLKLLDELLELNFVPVMIKKRPQIVNILTNLRKVCDFDFTWEMSPEKVEEYTFQTKQIKVKIEHALNKIKSLFSIPFGQSLEDFISDICDEFSKHTNHMSLHEFNILMSDPTVS</sequence>
<accession>A0A1B6D4M2</accession>
<evidence type="ECO:0000256" key="4">
    <source>
        <dbReference type="ARBA" id="ARBA00023242"/>
    </source>
</evidence>
<dbReference type="EMBL" id="GEDC01016773">
    <property type="protein sequence ID" value="JAS20525.1"/>
    <property type="molecule type" value="Transcribed_RNA"/>
</dbReference>
<dbReference type="PROSITE" id="PS50812">
    <property type="entry name" value="PWWP"/>
    <property type="match status" value="1"/>
</dbReference>
<keyword evidence="3" id="KW-0175">Coiled coil</keyword>